<dbReference type="eggNOG" id="COG1001">
    <property type="taxonomic scope" value="Bacteria"/>
</dbReference>
<evidence type="ECO:0000256" key="4">
    <source>
        <dbReference type="ARBA" id="ARBA00023211"/>
    </source>
</evidence>
<dbReference type="Pfam" id="PF01979">
    <property type="entry name" value="Amidohydro_1"/>
    <property type="match status" value="1"/>
</dbReference>
<dbReference type="Pfam" id="PF13382">
    <property type="entry name" value="Adenine_deam_C"/>
    <property type="match status" value="1"/>
</dbReference>
<sequence length="575" mass="61063">MTFSLRDLLPFARGEVPSDLVIRGARVANVLSLEFEEVDVAVARGTIVGMGEGFEGREVLDARGSVLIPGLLDGHLHIESSCLTPSRFAEIVVPRGTTGVFADPHEIANVLGAAGVRGMAEASRGLPLDVFLGAPSCVPASPFETCRVPLGAADLADLFADGTCQHLGEMMNYPGVVAGDREVWAKIAAAGDRPLTAHAPGLSGRALGAYALSGCDGDHESTSLEEGREKLRRGFWVMMRGGSVAPDLEALAPLLREDPARAGRCMGVSDDVDVRTLLEEGHQDAKLRRLCARGVDPLAALRCLTLSPAEYFRLPRRGAIAPGWRADLALVDSLETCRVHRVWKDGVLVARDGRLCVSPDHAVPPALLDRGEPLPPLDRERLRVPAAGRLLRVLGARPGSLLTENLLLPPRVEEGQVVPDPERDLVKLAVRERHTGSGRLGVGFVRGLGLRRGALGASVAHDAHNHIAAGADDRSLHRVLRALEELGGGFVAAEGDRILAALPLPVGGLMNPGPGEETARLLEEVDRVVRGLGVEGLHPCMALSFLSLSVIPRLKLTDRGYVDLEGGGLLGLFED</sequence>
<dbReference type="InterPro" id="IPR006680">
    <property type="entry name" value="Amidohydro-rel"/>
</dbReference>
<gene>
    <name evidence="6" type="primary">ade</name>
    <name evidence="9" type="ORF">Apau_1997</name>
</gene>
<dbReference type="GO" id="GO:0006146">
    <property type="term" value="P:adenine catabolic process"/>
    <property type="evidence" value="ECO:0007669"/>
    <property type="project" value="InterPro"/>
</dbReference>
<evidence type="ECO:0000313" key="10">
    <source>
        <dbReference type="Proteomes" id="UP000005096"/>
    </source>
</evidence>
<evidence type="ECO:0000256" key="2">
    <source>
        <dbReference type="ARBA" id="ARBA00012782"/>
    </source>
</evidence>
<feature type="domain" description="Amidohydrolase-related" evidence="7">
    <location>
        <begin position="66"/>
        <end position="349"/>
    </location>
</feature>
<dbReference type="InterPro" id="IPR032466">
    <property type="entry name" value="Metal_Hydrolase"/>
</dbReference>
<evidence type="ECO:0000259" key="7">
    <source>
        <dbReference type="Pfam" id="PF01979"/>
    </source>
</evidence>
<dbReference type="HOGENOM" id="CLU_027935_0_0_0"/>
<evidence type="ECO:0000256" key="3">
    <source>
        <dbReference type="ARBA" id="ARBA00022801"/>
    </source>
</evidence>
<dbReference type="RefSeq" id="WP_006301647.1">
    <property type="nucleotide sequence ID" value="NZ_CM001022.1"/>
</dbReference>
<dbReference type="InterPro" id="IPR006679">
    <property type="entry name" value="Adenine_deam"/>
</dbReference>
<dbReference type="GO" id="GO:0000034">
    <property type="term" value="F:adenine deaminase activity"/>
    <property type="evidence" value="ECO:0007669"/>
    <property type="project" value="UniProtKB-UniRule"/>
</dbReference>
<keyword evidence="10" id="KW-1185">Reference proteome</keyword>
<dbReference type="SUPFAM" id="SSF51338">
    <property type="entry name" value="Composite domain of metallo-dependent hydrolases"/>
    <property type="match status" value="1"/>
</dbReference>
<protein>
    <recommendedName>
        <fullName evidence="2 6">Adenine deaminase</fullName>
        <shortName evidence="6">Adenase</shortName>
        <shortName evidence="6">Adenine aminase</shortName>
        <ecNumber evidence="2 6">3.5.4.2</ecNumber>
    </recommendedName>
</protein>
<comment type="cofactor">
    <cofactor evidence="6">
        <name>Mn(2+)</name>
        <dbReference type="ChEBI" id="CHEBI:29035"/>
    </cofactor>
</comment>
<reference evidence="9 10" key="1">
    <citation type="journal article" date="2010" name="Stand. Genomic Sci.">
        <title>Non-contiguous finished genome sequence of Aminomonas paucivorans type strain (GLU-3).</title>
        <authorList>
            <person name="Pitluck S."/>
            <person name="Yasawong M."/>
            <person name="Held B."/>
            <person name="Lapidus A."/>
            <person name="Nolan M."/>
            <person name="Copeland A."/>
            <person name="Lucas S."/>
            <person name="Del Rio T.G."/>
            <person name="Tice H."/>
            <person name="Cheng J.F."/>
            <person name="Chertkov O."/>
            <person name="Goodwin L."/>
            <person name="Tapia R."/>
            <person name="Han C."/>
            <person name="Liolios K."/>
            <person name="Ivanova N."/>
            <person name="Mavromatis K."/>
            <person name="Ovchinnikova G."/>
            <person name="Pati A."/>
            <person name="Chen A."/>
            <person name="Palaniappan K."/>
            <person name="Land M."/>
            <person name="Hauser L."/>
            <person name="Chang Y.J."/>
            <person name="Jeffries C.D."/>
            <person name="Pukall R."/>
            <person name="Spring S."/>
            <person name="Rohde M."/>
            <person name="Sikorski J."/>
            <person name="Goker M."/>
            <person name="Woyke T."/>
            <person name="Bristow J."/>
            <person name="Eisen J.A."/>
            <person name="Markowitz V."/>
            <person name="Hugenholtz P."/>
            <person name="Kyrpides N.C."/>
            <person name="Klenk H.P."/>
        </authorList>
    </citation>
    <scope>NUCLEOTIDE SEQUENCE [LARGE SCALE GENOMIC DNA]</scope>
    <source>
        <strain evidence="9 10">DSM 12260</strain>
    </source>
</reference>
<dbReference type="InterPro" id="IPR026912">
    <property type="entry name" value="Adenine_deam_C"/>
</dbReference>
<evidence type="ECO:0000313" key="9">
    <source>
        <dbReference type="EMBL" id="EFQ24409.1"/>
    </source>
</evidence>
<evidence type="ECO:0000259" key="8">
    <source>
        <dbReference type="Pfam" id="PF13382"/>
    </source>
</evidence>
<accession>E3CX62</accession>
<dbReference type="PaxDb" id="584708-Apau_1997"/>
<dbReference type="InterPro" id="IPR011059">
    <property type="entry name" value="Metal-dep_hydrolase_composite"/>
</dbReference>
<dbReference type="PANTHER" id="PTHR11113:SF2">
    <property type="entry name" value="ADENINE DEAMINASE"/>
    <property type="match status" value="1"/>
</dbReference>
<comment type="similarity">
    <text evidence="1 6">Belongs to the metallo-dependent hydrolases superfamily. Adenine deaminase family.</text>
</comment>
<evidence type="ECO:0000256" key="5">
    <source>
        <dbReference type="ARBA" id="ARBA00047720"/>
    </source>
</evidence>
<dbReference type="EMBL" id="CM001022">
    <property type="protein sequence ID" value="EFQ24409.1"/>
    <property type="molecule type" value="Genomic_DNA"/>
</dbReference>
<evidence type="ECO:0000256" key="6">
    <source>
        <dbReference type="HAMAP-Rule" id="MF_01518"/>
    </source>
</evidence>
<name>E3CX62_9BACT</name>
<organism evidence="9 10">
    <name type="scientific">Aminomonas paucivorans DSM 12260</name>
    <dbReference type="NCBI Taxonomy" id="584708"/>
    <lineage>
        <taxon>Bacteria</taxon>
        <taxon>Thermotogati</taxon>
        <taxon>Synergistota</taxon>
        <taxon>Synergistia</taxon>
        <taxon>Synergistales</taxon>
        <taxon>Synergistaceae</taxon>
        <taxon>Aminomonas</taxon>
    </lineage>
</organism>
<dbReference type="OrthoDB" id="9775607at2"/>
<dbReference type="Gene3D" id="3.20.20.140">
    <property type="entry name" value="Metal-dependent hydrolases"/>
    <property type="match status" value="1"/>
</dbReference>
<keyword evidence="3 6" id="KW-0378">Hydrolase</keyword>
<comment type="catalytic activity">
    <reaction evidence="5 6">
        <text>adenine + H2O + H(+) = hypoxanthine + NH4(+)</text>
        <dbReference type="Rhea" id="RHEA:23688"/>
        <dbReference type="ChEBI" id="CHEBI:15377"/>
        <dbReference type="ChEBI" id="CHEBI:15378"/>
        <dbReference type="ChEBI" id="CHEBI:16708"/>
        <dbReference type="ChEBI" id="CHEBI:17368"/>
        <dbReference type="ChEBI" id="CHEBI:28938"/>
        <dbReference type="EC" id="3.5.4.2"/>
    </reaction>
</comment>
<keyword evidence="4 6" id="KW-0464">Manganese</keyword>
<proteinExistence type="inferred from homology"/>
<evidence type="ECO:0000256" key="1">
    <source>
        <dbReference type="ARBA" id="ARBA00006773"/>
    </source>
</evidence>
<dbReference type="STRING" id="584708.Apau_1997"/>
<dbReference type="EC" id="3.5.4.2" evidence="2 6"/>
<dbReference type="SUPFAM" id="SSF51556">
    <property type="entry name" value="Metallo-dependent hydrolases"/>
    <property type="match status" value="1"/>
</dbReference>
<dbReference type="PANTHER" id="PTHR11113">
    <property type="entry name" value="N-ACETYLGLUCOSAMINE-6-PHOSPHATE DEACETYLASE"/>
    <property type="match status" value="1"/>
</dbReference>
<dbReference type="Proteomes" id="UP000005096">
    <property type="component" value="Chromosome"/>
</dbReference>
<dbReference type="AlphaFoldDB" id="E3CX62"/>
<feature type="domain" description="Adenine deaminase C-terminal" evidence="8">
    <location>
        <begin position="401"/>
        <end position="565"/>
    </location>
</feature>
<dbReference type="HAMAP" id="MF_01518">
    <property type="entry name" value="Adenine_deamin"/>
    <property type="match status" value="1"/>
</dbReference>
<dbReference type="Gene3D" id="2.30.40.10">
    <property type="entry name" value="Urease, subunit C, domain 1"/>
    <property type="match status" value="1"/>
</dbReference>